<feature type="binding site" evidence="16">
    <location>
        <position position="255"/>
    </location>
    <ligand>
        <name>NAD(+)</name>
        <dbReference type="ChEBI" id="CHEBI:57540"/>
    </ligand>
</feature>
<keyword evidence="5 13" id="KW-0520">NAD</keyword>
<name>L0KBR1_HALHC</name>
<dbReference type="KEGG" id="hhl:Halha_1590"/>
<comment type="catalytic activity">
    <reaction evidence="13">
        <text>sn-glycerol 3-phosphate + NAD(+) = dihydroxyacetone phosphate + NADH + H(+)</text>
        <dbReference type="Rhea" id="RHEA:11092"/>
        <dbReference type="ChEBI" id="CHEBI:15378"/>
        <dbReference type="ChEBI" id="CHEBI:57540"/>
        <dbReference type="ChEBI" id="CHEBI:57597"/>
        <dbReference type="ChEBI" id="CHEBI:57642"/>
        <dbReference type="ChEBI" id="CHEBI:57945"/>
        <dbReference type="EC" id="1.1.1.94"/>
    </reaction>
</comment>
<dbReference type="STRING" id="748449.Halha_1590"/>
<feature type="binding site" evidence="13">
    <location>
        <position position="244"/>
    </location>
    <ligand>
        <name>sn-glycerol 3-phosphate</name>
        <dbReference type="ChEBI" id="CHEBI:57597"/>
    </ligand>
</feature>
<feature type="binding site" evidence="13">
    <location>
        <position position="254"/>
    </location>
    <ligand>
        <name>sn-glycerol 3-phosphate</name>
        <dbReference type="ChEBI" id="CHEBI:57597"/>
    </ligand>
</feature>
<dbReference type="UniPathway" id="UPA00940"/>
<dbReference type="GO" id="GO:0006650">
    <property type="term" value="P:glycerophospholipid metabolic process"/>
    <property type="evidence" value="ECO:0007669"/>
    <property type="project" value="UniProtKB-UniRule"/>
</dbReference>
<dbReference type="PANTHER" id="PTHR11728:SF1">
    <property type="entry name" value="GLYCEROL-3-PHOSPHATE DEHYDROGENASE [NAD(+)] 2, CHLOROPLASTIC"/>
    <property type="match status" value="1"/>
</dbReference>
<organism evidence="20 21">
    <name type="scientific">Halobacteroides halobius (strain ATCC 35273 / DSM 5150 / MD-1)</name>
    <dbReference type="NCBI Taxonomy" id="748449"/>
    <lineage>
        <taxon>Bacteria</taxon>
        <taxon>Bacillati</taxon>
        <taxon>Bacillota</taxon>
        <taxon>Clostridia</taxon>
        <taxon>Halanaerobiales</taxon>
        <taxon>Halobacteroidaceae</taxon>
        <taxon>Halobacteroides</taxon>
    </lineage>
</organism>
<dbReference type="PRINTS" id="PR00077">
    <property type="entry name" value="GPDHDRGNASE"/>
</dbReference>
<keyword evidence="21" id="KW-1185">Reference proteome</keyword>
<dbReference type="SUPFAM" id="SSF48179">
    <property type="entry name" value="6-phosphogluconate dehydrogenase C-terminal domain-like"/>
    <property type="match status" value="1"/>
</dbReference>
<feature type="domain" description="Glycerol-3-phosphate dehydrogenase NAD-dependent N-terminal" evidence="18">
    <location>
        <begin position="4"/>
        <end position="160"/>
    </location>
</feature>
<evidence type="ECO:0000256" key="6">
    <source>
        <dbReference type="ARBA" id="ARBA00023098"/>
    </source>
</evidence>
<evidence type="ECO:0000256" key="12">
    <source>
        <dbReference type="ARBA" id="ARBA00080511"/>
    </source>
</evidence>
<feature type="binding site" evidence="13">
    <location>
        <position position="12"/>
    </location>
    <ligand>
        <name>NADPH</name>
        <dbReference type="ChEBI" id="CHEBI:57783"/>
    </ligand>
</feature>
<evidence type="ECO:0000256" key="14">
    <source>
        <dbReference type="PIRSR" id="PIRSR000114-1"/>
    </source>
</evidence>
<dbReference type="HAMAP" id="MF_00394">
    <property type="entry name" value="NAD_Glyc3P_dehydrog"/>
    <property type="match status" value="1"/>
</dbReference>
<proteinExistence type="inferred from homology"/>
<sequence length="341" mass="37036">MKNKIAVIGGGSWGTALALQLHRNGYQVLIQDVSQEKVTEINQEQRNSFLPNIKLPSDLKATTDLKEAVKNAKLVVVVVPSHVMRTVAKGLKGLLNEDTIIVSATKGLEEGTNLRMTQVLKAELFDFEDRILALSGPTHAEEVVLDHPSTVVVAHRNKNLAQRVQDVFMSDKFRVYTNPDIVGVELGATVKNSIAIAAGIADGLGYGDNAISALVTRGITEIKRLGVEMGAKAMTFAGLTGLGDLVVTCTSQHSRNRRLGHKIGSGYTLEEALDEMQMIAEGVKTTKAVYSLAQELGVEMPIVNQVYQILFAGKEPKEAVNDLMLRGKKHEIEAVAKMKAW</sequence>
<dbReference type="PIRSF" id="PIRSF000114">
    <property type="entry name" value="Glycerol-3-P_dh"/>
    <property type="match status" value="1"/>
</dbReference>
<dbReference type="GO" id="GO:0051287">
    <property type="term" value="F:NAD binding"/>
    <property type="evidence" value="ECO:0007669"/>
    <property type="project" value="InterPro"/>
</dbReference>
<feature type="domain" description="Glycerol-3-phosphate dehydrogenase NAD-dependent C-terminal" evidence="19">
    <location>
        <begin position="180"/>
        <end position="321"/>
    </location>
</feature>
<protein>
    <recommendedName>
        <fullName evidence="11 13">Glycerol-3-phosphate dehydrogenase [NAD(P)+]</fullName>
        <ecNumber evidence="10 13">1.1.1.94</ecNumber>
    </recommendedName>
    <alternativeName>
        <fullName evidence="13">NAD(P)(+)-dependent glycerol-3-phosphate dehydrogenase</fullName>
    </alternativeName>
    <alternativeName>
        <fullName evidence="12 13">NAD(P)H-dependent dihydroxyacetone-phosphate reductase</fullName>
    </alternativeName>
</protein>
<comment type="pathway">
    <text evidence="13">Membrane lipid metabolism; glycerophospholipid metabolism.</text>
</comment>
<dbReference type="InterPro" id="IPR013328">
    <property type="entry name" value="6PGD_dom2"/>
</dbReference>
<feature type="binding site" evidence="13">
    <location>
        <position position="138"/>
    </location>
    <ligand>
        <name>sn-glycerol 3-phosphate</name>
        <dbReference type="ChEBI" id="CHEBI:57597"/>
    </ligand>
</feature>
<feature type="binding site" evidence="13">
    <location>
        <position position="256"/>
    </location>
    <ligand>
        <name>sn-glycerol 3-phosphate</name>
        <dbReference type="ChEBI" id="CHEBI:57597"/>
    </ligand>
</feature>
<feature type="binding site" evidence="13">
    <location>
        <position position="281"/>
    </location>
    <ligand>
        <name>NADPH</name>
        <dbReference type="ChEBI" id="CHEBI:57783"/>
    </ligand>
</feature>
<dbReference type="GO" id="GO:0005829">
    <property type="term" value="C:cytosol"/>
    <property type="evidence" value="ECO:0007669"/>
    <property type="project" value="TreeGrafter"/>
</dbReference>
<dbReference type="SUPFAM" id="SSF51735">
    <property type="entry name" value="NAD(P)-binding Rossmann-fold domains"/>
    <property type="match status" value="1"/>
</dbReference>
<evidence type="ECO:0000256" key="10">
    <source>
        <dbReference type="ARBA" id="ARBA00066687"/>
    </source>
</evidence>
<dbReference type="EC" id="1.1.1.94" evidence="10 13"/>
<feature type="binding site" evidence="15">
    <location>
        <position position="106"/>
    </location>
    <ligand>
        <name>substrate</name>
    </ligand>
</feature>
<feature type="binding site" evidence="16">
    <location>
        <begin position="9"/>
        <end position="14"/>
    </location>
    <ligand>
        <name>NAD(+)</name>
        <dbReference type="ChEBI" id="CHEBI:57540"/>
    </ligand>
</feature>
<evidence type="ECO:0000313" key="21">
    <source>
        <dbReference type="Proteomes" id="UP000010880"/>
    </source>
</evidence>
<keyword evidence="7 13" id="KW-0594">Phospholipid biosynthesis</keyword>
<evidence type="ECO:0000256" key="3">
    <source>
        <dbReference type="ARBA" id="ARBA00022857"/>
    </source>
</evidence>
<dbReference type="InterPro" id="IPR006168">
    <property type="entry name" value="G3P_DH_NAD-dep"/>
</dbReference>
<dbReference type="AlphaFoldDB" id="L0KBR1"/>
<comment type="function">
    <text evidence="13">Catalyzes the reduction of the glycolytic intermediate dihydroxyacetone phosphate (DHAP) to sn-glycerol 3-phosphate (G3P), the key precursor for phospholipid synthesis.</text>
</comment>
<comment type="subcellular location">
    <subcellularLocation>
        <location evidence="13">Cytoplasm</location>
    </subcellularLocation>
</comment>
<dbReference type="NCBIfam" id="NF000940">
    <property type="entry name" value="PRK00094.1-2"/>
    <property type="match status" value="1"/>
</dbReference>
<dbReference type="GO" id="GO:0008654">
    <property type="term" value="P:phospholipid biosynthetic process"/>
    <property type="evidence" value="ECO:0007669"/>
    <property type="project" value="UniProtKB-KW"/>
</dbReference>
<keyword evidence="13" id="KW-0963">Cytoplasm</keyword>
<evidence type="ECO:0000313" key="20">
    <source>
        <dbReference type="EMBL" id="AGB41528.1"/>
    </source>
</evidence>
<dbReference type="FunFam" id="3.40.50.720:FF:000019">
    <property type="entry name" value="Glycerol-3-phosphate dehydrogenase [NAD(P)+]"/>
    <property type="match status" value="1"/>
</dbReference>
<keyword evidence="6 13" id="KW-0443">Lipid metabolism</keyword>
<dbReference type="HOGENOM" id="CLU_033449_0_2_9"/>
<evidence type="ECO:0000256" key="13">
    <source>
        <dbReference type="HAMAP-Rule" id="MF_00394"/>
    </source>
</evidence>
<dbReference type="NCBIfam" id="NF000941">
    <property type="entry name" value="PRK00094.1-3"/>
    <property type="match status" value="1"/>
</dbReference>
<dbReference type="EMBL" id="CP003359">
    <property type="protein sequence ID" value="AGB41528.1"/>
    <property type="molecule type" value="Genomic_DNA"/>
</dbReference>
<dbReference type="Pfam" id="PF07479">
    <property type="entry name" value="NAD_Gly3P_dh_C"/>
    <property type="match status" value="1"/>
</dbReference>
<evidence type="ECO:0000256" key="4">
    <source>
        <dbReference type="ARBA" id="ARBA00023002"/>
    </source>
</evidence>
<dbReference type="InterPro" id="IPR006109">
    <property type="entry name" value="G3P_DH_NAD-dep_C"/>
</dbReference>
<feature type="binding site" evidence="13">
    <location>
        <position position="191"/>
    </location>
    <ligand>
        <name>sn-glycerol 3-phosphate</name>
        <dbReference type="ChEBI" id="CHEBI:57597"/>
    </ligand>
</feature>
<dbReference type="Gene3D" id="3.40.50.720">
    <property type="entry name" value="NAD(P)-binding Rossmann-like Domain"/>
    <property type="match status" value="1"/>
</dbReference>
<dbReference type="RefSeq" id="WP_015327245.1">
    <property type="nucleotide sequence ID" value="NC_019978.1"/>
</dbReference>
<dbReference type="OrthoDB" id="9812273at2"/>
<evidence type="ECO:0000256" key="7">
    <source>
        <dbReference type="ARBA" id="ARBA00023209"/>
    </source>
</evidence>
<dbReference type="PANTHER" id="PTHR11728">
    <property type="entry name" value="GLYCEROL-3-PHOSPHATE DEHYDROGENASE"/>
    <property type="match status" value="1"/>
</dbReference>
<evidence type="ECO:0000256" key="16">
    <source>
        <dbReference type="PIRSR" id="PIRSR000114-3"/>
    </source>
</evidence>
<comment type="catalytic activity">
    <reaction evidence="9">
        <text>sn-glycerol 3-phosphate + NADP(+) = dihydroxyacetone phosphate + NADPH + H(+)</text>
        <dbReference type="Rhea" id="RHEA:11096"/>
        <dbReference type="ChEBI" id="CHEBI:15378"/>
        <dbReference type="ChEBI" id="CHEBI:57597"/>
        <dbReference type="ChEBI" id="CHEBI:57642"/>
        <dbReference type="ChEBI" id="CHEBI:57783"/>
        <dbReference type="ChEBI" id="CHEBI:58349"/>
        <dbReference type="EC" id="1.1.1.94"/>
    </reaction>
    <physiologicalReaction direction="right-to-left" evidence="9">
        <dbReference type="Rhea" id="RHEA:11098"/>
    </physiologicalReaction>
</comment>
<dbReference type="Pfam" id="PF01210">
    <property type="entry name" value="NAD_Gly3P_dh_N"/>
    <property type="match status" value="1"/>
</dbReference>
<dbReference type="eggNOG" id="COG0240">
    <property type="taxonomic scope" value="Bacteria"/>
</dbReference>
<comment type="similarity">
    <text evidence="1 13 17">Belongs to the NAD-dependent glycerol-3-phosphate dehydrogenase family.</text>
</comment>
<dbReference type="Proteomes" id="UP000010880">
    <property type="component" value="Chromosome"/>
</dbReference>
<evidence type="ECO:0000256" key="11">
    <source>
        <dbReference type="ARBA" id="ARBA00069372"/>
    </source>
</evidence>
<feature type="binding site" evidence="13">
    <location>
        <position position="106"/>
    </location>
    <ligand>
        <name>sn-glycerol 3-phosphate</name>
        <dbReference type="ChEBI" id="CHEBI:57597"/>
    </ligand>
</feature>
<feature type="binding site" evidence="13">
    <location>
        <position position="255"/>
    </location>
    <ligand>
        <name>sn-glycerol 3-phosphate</name>
        <dbReference type="ChEBI" id="CHEBI:57597"/>
    </ligand>
</feature>
<feature type="binding site" evidence="13">
    <location>
        <position position="255"/>
    </location>
    <ligand>
        <name>NADPH</name>
        <dbReference type="ChEBI" id="CHEBI:57783"/>
    </ligand>
</feature>
<feature type="binding site" evidence="13">
    <location>
        <position position="140"/>
    </location>
    <ligand>
        <name>NADPH</name>
        <dbReference type="ChEBI" id="CHEBI:57783"/>
    </ligand>
</feature>
<keyword evidence="8 13" id="KW-1208">Phospholipid metabolism</keyword>
<keyword evidence="13" id="KW-0547">Nucleotide-binding</keyword>
<reference evidence="21" key="1">
    <citation type="submission" date="2012-02" db="EMBL/GenBank/DDBJ databases">
        <title>The complete genome of Halobacteroides halobius DSM 5150.</title>
        <authorList>
            <person name="Lucas S."/>
            <person name="Copeland A."/>
            <person name="Lapidus A."/>
            <person name="Glavina del Rio T."/>
            <person name="Dalin E."/>
            <person name="Tice H."/>
            <person name="Bruce D."/>
            <person name="Goodwin L."/>
            <person name="Pitluck S."/>
            <person name="Peters L."/>
            <person name="Mikhailova N."/>
            <person name="Gu W."/>
            <person name="Kyrpides N."/>
            <person name="Mavromatis K."/>
            <person name="Ivanova N."/>
            <person name="Brettin T."/>
            <person name="Detter J.C."/>
            <person name="Han C."/>
            <person name="Larimer F."/>
            <person name="Land M."/>
            <person name="Hauser L."/>
            <person name="Markowitz V."/>
            <person name="Cheng J.-F."/>
            <person name="Hugenholtz P."/>
            <person name="Woyke T."/>
            <person name="Wu D."/>
            <person name="Tindall B."/>
            <person name="Pomrenke H."/>
            <person name="Brambilla E."/>
            <person name="Klenk H.-P."/>
            <person name="Eisen J.A."/>
        </authorList>
    </citation>
    <scope>NUCLEOTIDE SEQUENCE [LARGE SCALE GENOMIC DNA]</scope>
    <source>
        <strain evidence="21">ATCC 35273 / DSM 5150 / MD-1</strain>
    </source>
</reference>
<evidence type="ECO:0000256" key="15">
    <source>
        <dbReference type="PIRSR" id="PIRSR000114-2"/>
    </source>
</evidence>
<dbReference type="FunFam" id="1.10.1040.10:FF:000001">
    <property type="entry name" value="Glycerol-3-phosphate dehydrogenase [NAD(P)+]"/>
    <property type="match status" value="1"/>
</dbReference>
<evidence type="ECO:0000259" key="19">
    <source>
        <dbReference type="Pfam" id="PF07479"/>
    </source>
</evidence>
<dbReference type="GO" id="GO:0141153">
    <property type="term" value="F:glycerol-3-phosphate dehydrogenase (NADP+) activity"/>
    <property type="evidence" value="ECO:0007669"/>
    <property type="project" value="RHEA"/>
</dbReference>
<comment type="caution">
    <text evidence="13">Lacks conserved residue(s) required for the propagation of feature annotation.</text>
</comment>
<evidence type="ECO:0000256" key="17">
    <source>
        <dbReference type="RuleBase" id="RU000437"/>
    </source>
</evidence>
<keyword evidence="2 13" id="KW-0444">Lipid biosynthesis</keyword>
<evidence type="ECO:0000256" key="1">
    <source>
        <dbReference type="ARBA" id="ARBA00011009"/>
    </source>
</evidence>
<evidence type="ECO:0000256" key="2">
    <source>
        <dbReference type="ARBA" id="ARBA00022516"/>
    </source>
</evidence>
<evidence type="ECO:0000259" key="18">
    <source>
        <dbReference type="Pfam" id="PF01210"/>
    </source>
</evidence>
<feature type="binding site" evidence="13">
    <location>
        <position position="136"/>
    </location>
    <ligand>
        <name>sn-glycerol 3-phosphate</name>
        <dbReference type="ChEBI" id="CHEBI:57597"/>
    </ligand>
</feature>
<dbReference type="GO" id="GO:0046168">
    <property type="term" value="P:glycerol-3-phosphate catabolic process"/>
    <property type="evidence" value="ECO:0007669"/>
    <property type="project" value="InterPro"/>
</dbReference>
<dbReference type="PATRIC" id="fig|748449.3.peg.1541"/>
<dbReference type="Gene3D" id="1.10.1040.10">
    <property type="entry name" value="N-(1-d-carboxylethyl)-l-norvaline Dehydrogenase, domain 2"/>
    <property type="match status" value="1"/>
</dbReference>
<dbReference type="InterPro" id="IPR011128">
    <property type="entry name" value="G3P_DH_NAD-dep_N"/>
</dbReference>
<dbReference type="InterPro" id="IPR036291">
    <property type="entry name" value="NAD(P)-bd_dom_sf"/>
</dbReference>
<feature type="binding site" evidence="13">
    <location>
        <position position="13"/>
    </location>
    <ligand>
        <name>NADPH</name>
        <dbReference type="ChEBI" id="CHEBI:57783"/>
    </ligand>
</feature>
<feature type="binding site" evidence="13">
    <location>
        <position position="106"/>
    </location>
    <ligand>
        <name>NADPH</name>
        <dbReference type="ChEBI" id="CHEBI:57783"/>
    </ligand>
</feature>
<gene>
    <name evidence="13" type="primary">gpsA</name>
    <name evidence="20" type="ordered locus">Halha_1590</name>
</gene>
<keyword evidence="4 13" id="KW-0560">Oxidoreductase</keyword>
<feature type="active site" description="Proton acceptor" evidence="13 14">
    <location>
        <position position="191"/>
    </location>
</feature>
<keyword evidence="3 13" id="KW-0521">NADP</keyword>
<dbReference type="GO" id="GO:0005975">
    <property type="term" value="P:carbohydrate metabolic process"/>
    <property type="evidence" value="ECO:0007669"/>
    <property type="project" value="InterPro"/>
</dbReference>
<feature type="binding site" evidence="15">
    <location>
        <begin position="255"/>
        <end position="256"/>
    </location>
    <ligand>
        <name>substrate</name>
    </ligand>
</feature>
<accession>L0KBR1</accession>
<evidence type="ECO:0000256" key="9">
    <source>
        <dbReference type="ARBA" id="ARBA00052716"/>
    </source>
</evidence>
<dbReference type="InterPro" id="IPR008927">
    <property type="entry name" value="6-PGluconate_DH-like_C_sf"/>
</dbReference>
<dbReference type="GO" id="GO:0141152">
    <property type="term" value="F:glycerol-3-phosphate dehydrogenase (NAD+) activity"/>
    <property type="evidence" value="ECO:0007669"/>
    <property type="project" value="RHEA"/>
</dbReference>
<evidence type="ECO:0000256" key="5">
    <source>
        <dbReference type="ARBA" id="ARBA00023027"/>
    </source>
</evidence>
<feature type="binding site" evidence="13">
    <location>
        <position position="279"/>
    </location>
    <ligand>
        <name>NADPH</name>
        <dbReference type="ChEBI" id="CHEBI:57783"/>
    </ligand>
</feature>
<feature type="binding site" evidence="16">
    <location>
        <position position="140"/>
    </location>
    <ligand>
        <name>NAD(+)</name>
        <dbReference type="ChEBI" id="CHEBI:57540"/>
    </ligand>
</feature>
<dbReference type="GO" id="GO:0046167">
    <property type="term" value="P:glycerol-3-phosphate biosynthetic process"/>
    <property type="evidence" value="ECO:0007669"/>
    <property type="project" value="UniProtKB-UniRule"/>
</dbReference>
<evidence type="ECO:0000256" key="8">
    <source>
        <dbReference type="ARBA" id="ARBA00023264"/>
    </source>
</evidence>
<dbReference type="NCBIfam" id="NF000942">
    <property type="entry name" value="PRK00094.1-4"/>
    <property type="match status" value="1"/>
</dbReference>